<proteinExistence type="predicted"/>
<dbReference type="Proteomes" id="UP000306630">
    <property type="component" value="Unassembled WGS sequence"/>
</dbReference>
<dbReference type="AlphaFoldDB" id="A0A4S2FXJ9"/>
<comment type="caution">
    <text evidence="2">The sequence shown here is derived from an EMBL/GenBank/DDBJ whole genome shotgun (WGS) entry which is preliminary data.</text>
</comment>
<sequence length="220" mass="26316">MSNNPDTYYLRSEVSNSDLTALKELLHPRLQFGNREEAFRFGNLVDAIITETERVNYYRFTVDDTQYTEDEFRHAQEMYRSLRMEARSDRFLAFVLENATTQKFMVNQSQQFEYCGFPFTLATRCKWDWWLEAALFGGDLKTTAATTQKEFEQMIDFFDWDRSRAWYMDIAHSDRDFIYAISKKNSMVFKKQITRGDAIYNAGREKYEELAFQYWCLNLV</sequence>
<dbReference type="InterPro" id="IPR011604">
    <property type="entry name" value="PDDEXK-like_dom_sf"/>
</dbReference>
<dbReference type="Gene3D" id="3.90.320.10">
    <property type="match status" value="1"/>
</dbReference>
<gene>
    <name evidence="2" type="ORF">E5333_07535</name>
</gene>
<organism evidence="2 3">
    <name type="scientific">Muribaculum intestinale</name>
    <dbReference type="NCBI Taxonomy" id="1796646"/>
    <lineage>
        <taxon>Bacteria</taxon>
        <taxon>Pseudomonadati</taxon>
        <taxon>Bacteroidota</taxon>
        <taxon>Bacteroidia</taxon>
        <taxon>Bacteroidales</taxon>
        <taxon>Muribaculaceae</taxon>
        <taxon>Muribaculum</taxon>
    </lineage>
</organism>
<feature type="domain" description="Putative exodeoxyribonuclease 8 PDDEXK-like" evidence="1">
    <location>
        <begin position="31"/>
        <end position="215"/>
    </location>
</feature>
<evidence type="ECO:0000259" key="1">
    <source>
        <dbReference type="Pfam" id="PF12684"/>
    </source>
</evidence>
<protein>
    <recommendedName>
        <fullName evidence="1">Putative exodeoxyribonuclease 8 PDDEXK-like domain-containing protein</fullName>
    </recommendedName>
</protein>
<evidence type="ECO:0000313" key="2">
    <source>
        <dbReference type="EMBL" id="TGY74116.1"/>
    </source>
</evidence>
<reference evidence="2 3" key="1">
    <citation type="submission" date="2019-04" db="EMBL/GenBank/DDBJ databases">
        <title>Microbes associate with the intestines of laboratory mice.</title>
        <authorList>
            <person name="Navarre W."/>
            <person name="Wong E."/>
            <person name="Huang K."/>
            <person name="Tropini C."/>
            <person name="Ng K."/>
            <person name="Yu B."/>
        </authorList>
    </citation>
    <scope>NUCLEOTIDE SEQUENCE [LARGE SCALE GENOMIC DNA]</scope>
    <source>
        <strain evidence="2 3">NM06_A21</strain>
    </source>
</reference>
<dbReference type="RefSeq" id="WP_135993236.1">
    <property type="nucleotide sequence ID" value="NZ_SRYD01000025.1"/>
</dbReference>
<dbReference type="InterPro" id="IPR024432">
    <property type="entry name" value="Put_RecE_PDDEXK-like_dom"/>
</dbReference>
<dbReference type="EMBL" id="SRYD01000025">
    <property type="protein sequence ID" value="TGY74116.1"/>
    <property type="molecule type" value="Genomic_DNA"/>
</dbReference>
<name>A0A4S2FXJ9_9BACT</name>
<accession>A0A4S2FXJ9</accession>
<evidence type="ECO:0000313" key="3">
    <source>
        <dbReference type="Proteomes" id="UP000306630"/>
    </source>
</evidence>
<dbReference type="Pfam" id="PF12684">
    <property type="entry name" value="DUF3799"/>
    <property type="match status" value="1"/>
</dbReference>